<gene>
    <name evidence="2" type="ORF">SAMN02745220_02491</name>
</gene>
<evidence type="ECO:0000313" key="2">
    <source>
        <dbReference type="EMBL" id="SHO48833.1"/>
    </source>
</evidence>
<dbReference type="InterPro" id="IPR007160">
    <property type="entry name" value="DUF362"/>
</dbReference>
<dbReference type="STRING" id="1121416.SAMN02745220_02491"/>
<protein>
    <submittedName>
        <fullName evidence="2">Uncharacterized conserved protein, DUF362 family</fullName>
    </submittedName>
</protein>
<dbReference type="RefSeq" id="WP_073613784.1">
    <property type="nucleotide sequence ID" value="NZ_FRFE01000011.1"/>
</dbReference>
<keyword evidence="3" id="KW-1185">Reference proteome</keyword>
<organism evidence="2 3">
    <name type="scientific">Desulfopila aestuarii DSM 18488</name>
    <dbReference type="NCBI Taxonomy" id="1121416"/>
    <lineage>
        <taxon>Bacteria</taxon>
        <taxon>Pseudomonadati</taxon>
        <taxon>Thermodesulfobacteriota</taxon>
        <taxon>Desulfobulbia</taxon>
        <taxon>Desulfobulbales</taxon>
        <taxon>Desulfocapsaceae</taxon>
        <taxon>Desulfopila</taxon>
    </lineage>
</organism>
<name>A0A1M7Y874_9BACT</name>
<dbReference type="Pfam" id="PF04015">
    <property type="entry name" value="DUF362"/>
    <property type="match status" value="1"/>
</dbReference>
<dbReference type="AlphaFoldDB" id="A0A1M7Y874"/>
<sequence length="312" mass="34233">MTSKIQQTVLLTRCVGYESLLLEERLQAVMSCLDLPDTFHGRTILLKPNLISSRGPAIACTSPLFLAAVARWFYEQGARILIGDSPAFGTTESVMEKHGMTAALNGLPFRQIHFKSPVRRTVAGGVTIEIAAEALECDLLVNLPRLKAHNQMYITCAVKNFFGIVVGMRKAMLHMRHGKSHREFADILLALPDLVTPHLSLVDGIEVMHRSGPLDGEKLMLGCIGGAQCPVALDTAMLELLGVPKSHSPLWQAAYGQQHKGAQSEKLLYPLDVPSQFHGSGFLLPQGLNPVRFSLLRLLLGGMRRLKLAFRP</sequence>
<dbReference type="OrthoDB" id="9807879at2"/>
<feature type="domain" description="DUF362" evidence="1">
    <location>
        <begin position="44"/>
        <end position="238"/>
    </location>
</feature>
<evidence type="ECO:0000259" key="1">
    <source>
        <dbReference type="Pfam" id="PF04015"/>
    </source>
</evidence>
<accession>A0A1M7Y874</accession>
<proteinExistence type="predicted"/>
<dbReference type="EMBL" id="FRFE01000011">
    <property type="protein sequence ID" value="SHO48833.1"/>
    <property type="molecule type" value="Genomic_DNA"/>
</dbReference>
<evidence type="ECO:0000313" key="3">
    <source>
        <dbReference type="Proteomes" id="UP000184603"/>
    </source>
</evidence>
<dbReference type="Proteomes" id="UP000184603">
    <property type="component" value="Unassembled WGS sequence"/>
</dbReference>
<reference evidence="2 3" key="1">
    <citation type="submission" date="2016-12" db="EMBL/GenBank/DDBJ databases">
        <authorList>
            <person name="Song W.-J."/>
            <person name="Kurnit D.M."/>
        </authorList>
    </citation>
    <scope>NUCLEOTIDE SEQUENCE [LARGE SCALE GENOMIC DNA]</scope>
    <source>
        <strain evidence="2 3">DSM 18488</strain>
    </source>
</reference>